<name>A0A7V7RQC0_9BACI</name>
<reference evidence="2 3" key="1">
    <citation type="journal article" date="2014" name="Arch. Microbiol.">
        <title>Bacillus mesophilum sp. nov., strain IITR-54T, a novel 4-chlorobiphenyl dechlorinating bacterium.</title>
        <authorList>
            <person name="Manickam N."/>
            <person name="Singh N.K."/>
            <person name="Bajaj A."/>
            <person name="Kumar R.M."/>
            <person name="Kaur G."/>
            <person name="Kaur N."/>
            <person name="Bala M."/>
            <person name="Kumar A."/>
            <person name="Mayilraj S."/>
        </authorList>
    </citation>
    <scope>NUCLEOTIDE SEQUENCE [LARGE SCALE GENOMIC DNA]</scope>
    <source>
        <strain evidence="2 3">IITR-54</strain>
    </source>
</reference>
<dbReference type="Proteomes" id="UP000441354">
    <property type="component" value="Unassembled WGS sequence"/>
</dbReference>
<evidence type="ECO:0000313" key="2">
    <source>
        <dbReference type="EMBL" id="KAB2335548.1"/>
    </source>
</evidence>
<sequence>MAQALMVDTKLKLAFETGLNEKGEPILKSKTFSNIKKEATADGLLSAAQAVGTLTDTPIVSITRNDSYTIVE</sequence>
<dbReference type="AlphaFoldDB" id="A0A7V7RQC0"/>
<dbReference type="InterPro" id="IPR012454">
    <property type="entry name" value="DUF1659"/>
</dbReference>
<dbReference type="OrthoDB" id="48766at2"/>
<keyword evidence="3" id="KW-1185">Reference proteome</keyword>
<dbReference type="Pfam" id="PF07872">
    <property type="entry name" value="DUF1659"/>
    <property type="match status" value="1"/>
</dbReference>
<gene>
    <name evidence="2" type="ORF">F7732_02960</name>
</gene>
<accession>A0A7V7RQC0</accession>
<dbReference type="EMBL" id="WBOT01000001">
    <property type="protein sequence ID" value="KAB2335548.1"/>
    <property type="molecule type" value="Genomic_DNA"/>
</dbReference>
<comment type="caution">
    <text evidence="2">The sequence shown here is derived from an EMBL/GenBank/DDBJ whole genome shotgun (WGS) entry which is preliminary data.</text>
</comment>
<dbReference type="RefSeq" id="WP_066446217.1">
    <property type="nucleotide sequence ID" value="NZ_WBOT01000001.1"/>
</dbReference>
<proteinExistence type="predicted"/>
<feature type="domain" description="DUF1659" evidence="1">
    <location>
        <begin position="3"/>
        <end position="72"/>
    </location>
</feature>
<evidence type="ECO:0000259" key="1">
    <source>
        <dbReference type="Pfam" id="PF07872"/>
    </source>
</evidence>
<evidence type="ECO:0000313" key="3">
    <source>
        <dbReference type="Proteomes" id="UP000441354"/>
    </source>
</evidence>
<protein>
    <submittedName>
        <fullName evidence="2">DUF1659 domain-containing protein</fullName>
    </submittedName>
</protein>
<organism evidence="2 3">
    <name type="scientific">Bacillus mesophilum</name>
    <dbReference type="NCBI Taxonomy" id="1071718"/>
    <lineage>
        <taxon>Bacteria</taxon>
        <taxon>Bacillati</taxon>
        <taxon>Bacillota</taxon>
        <taxon>Bacilli</taxon>
        <taxon>Bacillales</taxon>
        <taxon>Bacillaceae</taxon>
        <taxon>Bacillus</taxon>
    </lineage>
</organism>